<reference evidence="4 5" key="1">
    <citation type="journal article" date="2016" name="Int. J. Syst. Evol. Microbiol.">
        <title>Acidipila dinghuensis sp. nov., an acidobacterium isolated from forest soil.</title>
        <authorList>
            <person name="Jiang Y.W."/>
            <person name="Wang J."/>
            <person name="Chen M.H."/>
            <person name="Lv Y.Y."/>
            <person name="Qiu L.H."/>
        </authorList>
    </citation>
    <scope>NUCLEOTIDE SEQUENCE [LARGE SCALE GENOMIC DNA]</scope>
    <source>
        <strain evidence="4 5">DHOF10</strain>
    </source>
</reference>
<dbReference type="PROSITE" id="PS50005">
    <property type="entry name" value="TPR"/>
    <property type="match status" value="1"/>
</dbReference>
<dbReference type="InterPro" id="IPR019734">
    <property type="entry name" value="TPR_rpt"/>
</dbReference>
<feature type="repeat" description="TPR" evidence="1">
    <location>
        <begin position="132"/>
        <end position="165"/>
    </location>
</feature>
<dbReference type="Proteomes" id="UP000290253">
    <property type="component" value="Unassembled WGS sequence"/>
</dbReference>
<evidence type="ECO:0000256" key="1">
    <source>
        <dbReference type="PROSITE-ProRule" id="PRU00339"/>
    </source>
</evidence>
<dbReference type="Pfam" id="PF14559">
    <property type="entry name" value="TPR_19"/>
    <property type="match status" value="1"/>
</dbReference>
<dbReference type="EMBL" id="SDMK01000001">
    <property type="protein sequence ID" value="RXS96399.1"/>
    <property type="molecule type" value="Genomic_DNA"/>
</dbReference>
<dbReference type="Gene3D" id="1.25.40.10">
    <property type="entry name" value="Tetratricopeptide repeat domain"/>
    <property type="match status" value="1"/>
</dbReference>
<feature type="region of interest" description="Disordered" evidence="2">
    <location>
        <begin position="31"/>
        <end position="113"/>
    </location>
</feature>
<gene>
    <name evidence="4" type="ORF">ESZ00_00045</name>
</gene>
<protein>
    <submittedName>
        <fullName evidence="4">Tetratricopeptide repeat protein</fullName>
    </submittedName>
</protein>
<feature type="compositionally biased region" description="Low complexity" evidence="2">
    <location>
        <begin position="31"/>
        <end position="54"/>
    </location>
</feature>
<evidence type="ECO:0000256" key="2">
    <source>
        <dbReference type="SAM" id="MobiDB-lite"/>
    </source>
</evidence>
<dbReference type="AlphaFoldDB" id="A0A4Q1SGA7"/>
<comment type="caution">
    <text evidence="4">The sequence shown here is derived from an EMBL/GenBank/DDBJ whole genome shotgun (WGS) entry which is preliminary data.</text>
</comment>
<sequence length="217" mass="22780">MRREMNPCLRIRDGVLWSALLGVALGSSAFAQQQNQDQQSTSSSSQSANTPAQTPDAAAKKPSTAADNPFPEAISKKAAAEANAPESAKAPVKTDDGSSSSRSAFAGVASPLDNTNRISDGAGGFIHNPKMAEEDVKVGGFYFTRGDYQGAYARYKEATEVDPGNADAVLGLAKSAQGLKHTQEAVDNYRIYLDAFPDGKKARDARKALAELGAAPK</sequence>
<feature type="compositionally biased region" description="Low complexity" evidence="2">
    <location>
        <begin position="80"/>
        <end position="91"/>
    </location>
</feature>
<keyword evidence="3" id="KW-0732">Signal</keyword>
<keyword evidence="1" id="KW-0802">TPR repeat</keyword>
<feature type="chain" id="PRO_5020927022" evidence="3">
    <location>
        <begin position="32"/>
        <end position="217"/>
    </location>
</feature>
<dbReference type="SUPFAM" id="SSF48452">
    <property type="entry name" value="TPR-like"/>
    <property type="match status" value="1"/>
</dbReference>
<organism evidence="4 5">
    <name type="scientific">Silvibacterium dinghuense</name>
    <dbReference type="NCBI Taxonomy" id="1560006"/>
    <lineage>
        <taxon>Bacteria</taxon>
        <taxon>Pseudomonadati</taxon>
        <taxon>Acidobacteriota</taxon>
        <taxon>Terriglobia</taxon>
        <taxon>Terriglobales</taxon>
        <taxon>Acidobacteriaceae</taxon>
        <taxon>Silvibacterium</taxon>
    </lineage>
</organism>
<keyword evidence="5" id="KW-1185">Reference proteome</keyword>
<evidence type="ECO:0000256" key="3">
    <source>
        <dbReference type="SAM" id="SignalP"/>
    </source>
</evidence>
<proteinExistence type="predicted"/>
<dbReference type="OrthoDB" id="120877at2"/>
<accession>A0A4Q1SGA7</accession>
<dbReference type="InterPro" id="IPR011990">
    <property type="entry name" value="TPR-like_helical_dom_sf"/>
</dbReference>
<evidence type="ECO:0000313" key="5">
    <source>
        <dbReference type="Proteomes" id="UP000290253"/>
    </source>
</evidence>
<feature type="signal peptide" evidence="3">
    <location>
        <begin position="1"/>
        <end position="31"/>
    </location>
</feature>
<evidence type="ECO:0000313" key="4">
    <source>
        <dbReference type="EMBL" id="RXS96399.1"/>
    </source>
</evidence>
<name>A0A4Q1SGA7_9BACT</name>